<dbReference type="SUPFAM" id="SSF56235">
    <property type="entry name" value="N-terminal nucleophile aminohydrolases (Ntn hydrolases)"/>
    <property type="match status" value="1"/>
</dbReference>
<feature type="domain" description="Glutamine amidotransferase type-2" evidence="10">
    <location>
        <begin position="1"/>
        <end position="158"/>
    </location>
</feature>
<feature type="binding site" evidence="8">
    <location>
        <position position="40"/>
    </location>
    <ligand>
        <name>L-glutamine</name>
        <dbReference type="ChEBI" id="CHEBI:58359"/>
    </ligand>
</feature>
<name>A0A1M5DXC0_9RHOB</name>
<keyword evidence="6" id="KW-0315">Glutamine amidotransferase</keyword>
<sequence length="588" mass="66170">MSSASGRFEVVFNGEIYNHLKLRRDLEEAGHAPVWRGTSDTEVMMAGFEVWGIEETLARLEGMFAIALWDRETRTLKLVRDRLGEKPLYYGWQGKGRDAVFLFGSELKALQAHPAFNARIRRDAIVAMLRHGHVPEDLVIYEGLRKLRPGEIAEISLEAPEPKRKLYWDGGAIAAAPRGPAPSDEDAIEGLNTLLLDAVSQEMMSDVPLGAFLSGGIDSSVVVGLMQHLSKKPVHTFSIGFHEARYNEAQFAKEVADHLGTHHTELYVGDTDLRDVIPRLPHMYDEPFADSSQIPTFLVAEMAREHVTVALSGDGGDELFCGYDRYVHGQKMMDKLRGLPGPLRSLGGAAIRAIPETWLNKLMESIRATPQGKEPNGQRLHRLANYAMSATTEELHQKMVSVWRFPEDAVLGGSSPPSILADHLPSRGDLSDMERMMQLDMLAYLPDDILCKVDRATMAVALESRAPLLDHRVAEFIWALPERFKYRDGKSKWLLRQVLYKYVPAALIERPKMGFEVPIGLWLRGGLRDWAQAFLDPDRLRREGYLDEAVITRLWSQHLLGSHNWGAQLWNVLMFQAWLETYGDVTSA</sequence>
<protein>
    <recommendedName>
        <fullName evidence="3">asparagine synthase (glutamine-hydrolyzing)</fullName>
        <ecNumber evidence="3">6.3.5.4</ecNumber>
    </recommendedName>
</protein>
<evidence type="ECO:0000256" key="8">
    <source>
        <dbReference type="PIRSR" id="PIRSR001589-2"/>
    </source>
</evidence>
<proteinExistence type="inferred from homology"/>
<dbReference type="NCBIfam" id="TIGR01536">
    <property type="entry name" value="asn_synth_AEB"/>
    <property type="match status" value="1"/>
</dbReference>
<gene>
    <name evidence="11" type="ORF">SAMN05444273_11060</name>
</gene>
<dbReference type="SUPFAM" id="SSF52402">
    <property type="entry name" value="Adenine nucleotide alpha hydrolases-like"/>
    <property type="match status" value="1"/>
</dbReference>
<dbReference type="Proteomes" id="UP000184144">
    <property type="component" value="Unassembled WGS sequence"/>
</dbReference>
<evidence type="ECO:0000256" key="5">
    <source>
        <dbReference type="ARBA" id="ARBA00022840"/>
    </source>
</evidence>
<dbReference type="CDD" id="cd00712">
    <property type="entry name" value="AsnB"/>
    <property type="match status" value="1"/>
</dbReference>
<dbReference type="InterPro" id="IPR014729">
    <property type="entry name" value="Rossmann-like_a/b/a_fold"/>
</dbReference>
<dbReference type="GO" id="GO:0005829">
    <property type="term" value="C:cytosol"/>
    <property type="evidence" value="ECO:0007669"/>
    <property type="project" value="TreeGrafter"/>
</dbReference>
<dbReference type="InterPro" id="IPR051786">
    <property type="entry name" value="ASN_synthetase/amidase"/>
</dbReference>
<dbReference type="AlphaFoldDB" id="A0A1M5DXC0"/>
<keyword evidence="4 8" id="KW-0547">Nucleotide-binding</keyword>
<evidence type="ECO:0000256" key="4">
    <source>
        <dbReference type="ARBA" id="ARBA00022741"/>
    </source>
</evidence>
<accession>A0A1M5DXC0</accession>
<evidence type="ECO:0000256" key="6">
    <source>
        <dbReference type="ARBA" id="ARBA00022962"/>
    </source>
</evidence>
<dbReference type="EC" id="6.3.5.4" evidence="3"/>
<dbReference type="GO" id="GO:0006529">
    <property type="term" value="P:asparagine biosynthetic process"/>
    <property type="evidence" value="ECO:0007669"/>
    <property type="project" value="InterPro"/>
</dbReference>
<dbReference type="PROSITE" id="PS51278">
    <property type="entry name" value="GATASE_TYPE_2"/>
    <property type="match status" value="1"/>
</dbReference>
<dbReference type="PANTHER" id="PTHR43284">
    <property type="entry name" value="ASPARAGINE SYNTHETASE (GLUTAMINE-HYDROLYZING)"/>
    <property type="match status" value="1"/>
</dbReference>
<evidence type="ECO:0000256" key="1">
    <source>
        <dbReference type="ARBA" id="ARBA00005187"/>
    </source>
</evidence>
<evidence type="ECO:0000256" key="7">
    <source>
        <dbReference type="ARBA" id="ARBA00048741"/>
    </source>
</evidence>
<evidence type="ECO:0000259" key="10">
    <source>
        <dbReference type="PROSITE" id="PS51278"/>
    </source>
</evidence>
<comment type="catalytic activity">
    <reaction evidence="7">
        <text>L-aspartate + L-glutamine + ATP + H2O = L-asparagine + L-glutamate + AMP + diphosphate + H(+)</text>
        <dbReference type="Rhea" id="RHEA:12228"/>
        <dbReference type="ChEBI" id="CHEBI:15377"/>
        <dbReference type="ChEBI" id="CHEBI:15378"/>
        <dbReference type="ChEBI" id="CHEBI:29985"/>
        <dbReference type="ChEBI" id="CHEBI:29991"/>
        <dbReference type="ChEBI" id="CHEBI:30616"/>
        <dbReference type="ChEBI" id="CHEBI:33019"/>
        <dbReference type="ChEBI" id="CHEBI:58048"/>
        <dbReference type="ChEBI" id="CHEBI:58359"/>
        <dbReference type="ChEBI" id="CHEBI:456215"/>
        <dbReference type="EC" id="6.3.5.4"/>
    </reaction>
</comment>
<feature type="binding site" evidence="8">
    <location>
        <position position="239"/>
    </location>
    <ligand>
        <name>ATP</name>
        <dbReference type="ChEBI" id="CHEBI:30616"/>
    </ligand>
</feature>
<dbReference type="InterPro" id="IPR033738">
    <property type="entry name" value="AsnB_N"/>
</dbReference>
<dbReference type="InterPro" id="IPR029055">
    <property type="entry name" value="Ntn_hydrolases_N"/>
</dbReference>
<comment type="pathway">
    <text evidence="1">Amino-acid biosynthesis; L-asparagine biosynthesis; L-asparagine from L-aspartate (L-Gln route): step 1/1.</text>
</comment>
<dbReference type="EMBL" id="FQUV01000010">
    <property type="protein sequence ID" value="SHF71524.1"/>
    <property type="molecule type" value="Genomic_DNA"/>
</dbReference>
<dbReference type="PIRSF" id="PIRSF001589">
    <property type="entry name" value="Asn_synthetase_glu-h"/>
    <property type="match status" value="1"/>
</dbReference>
<organism evidence="11 12">
    <name type="scientific">Litoreibacter ascidiaceicola</name>
    <dbReference type="NCBI Taxonomy" id="1486859"/>
    <lineage>
        <taxon>Bacteria</taxon>
        <taxon>Pseudomonadati</taxon>
        <taxon>Pseudomonadota</taxon>
        <taxon>Alphaproteobacteria</taxon>
        <taxon>Rhodobacterales</taxon>
        <taxon>Roseobacteraceae</taxon>
        <taxon>Litoreibacter</taxon>
    </lineage>
</organism>
<feature type="binding site" evidence="8">
    <location>
        <begin position="312"/>
        <end position="313"/>
    </location>
    <ligand>
        <name>ATP</name>
        <dbReference type="ChEBI" id="CHEBI:30616"/>
    </ligand>
</feature>
<feature type="site" description="Important for beta-aspartyl-AMP intermediate formation" evidence="9">
    <location>
        <position position="314"/>
    </location>
</feature>
<dbReference type="GO" id="GO:0004066">
    <property type="term" value="F:asparagine synthase (glutamine-hydrolyzing) activity"/>
    <property type="evidence" value="ECO:0007669"/>
    <property type="project" value="UniProtKB-EC"/>
</dbReference>
<dbReference type="GO" id="GO:0005524">
    <property type="term" value="F:ATP binding"/>
    <property type="evidence" value="ECO:0007669"/>
    <property type="project" value="UniProtKB-KW"/>
</dbReference>
<dbReference type="Pfam" id="PF00733">
    <property type="entry name" value="Asn_synthase"/>
    <property type="match status" value="1"/>
</dbReference>
<dbReference type="CDD" id="cd01991">
    <property type="entry name" value="Asn_synthase_B_C"/>
    <property type="match status" value="1"/>
</dbReference>
<dbReference type="PANTHER" id="PTHR43284:SF1">
    <property type="entry name" value="ASPARAGINE SYNTHETASE"/>
    <property type="match status" value="1"/>
</dbReference>
<dbReference type="Pfam" id="PF13537">
    <property type="entry name" value="GATase_7"/>
    <property type="match status" value="1"/>
</dbReference>
<keyword evidence="5 8" id="KW-0067">ATP-binding</keyword>
<dbReference type="InterPro" id="IPR001962">
    <property type="entry name" value="Asn_synthase"/>
</dbReference>
<evidence type="ECO:0000313" key="11">
    <source>
        <dbReference type="EMBL" id="SHF71524.1"/>
    </source>
</evidence>
<dbReference type="STRING" id="1486859.SAMN05444273_11060"/>
<keyword evidence="12" id="KW-1185">Reference proteome</keyword>
<evidence type="ECO:0000256" key="3">
    <source>
        <dbReference type="ARBA" id="ARBA00012737"/>
    </source>
</evidence>
<evidence type="ECO:0000313" key="12">
    <source>
        <dbReference type="Proteomes" id="UP000184144"/>
    </source>
</evidence>
<reference evidence="12" key="1">
    <citation type="submission" date="2016-11" db="EMBL/GenBank/DDBJ databases">
        <authorList>
            <person name="Varghese N."/>
            <person name="Submissions S."/>
        </authorList>
    </citation>
    <scope>NUCLEOTIDE SEQUENCE [LARGE SCALE GENOMIC DNA]</scope>
    <source>
        <strain evidence="12">DSM 100566</strain>
    </source>
</reference>
<dbReference type="InterPro" id="IPR017932">
    <property type="entry name" value="GATase_2_dom"/>
</dbReference>
<evidence type="ECO:0000256" key="9">
    <source>
        <dbReference type="PIRSR" id="PIRSR001589-3"/>
    </source>
</evidence>
<comment type="similarity">
    <text evidence="2">Belongs to the asparagine synthetase family.</text>
</comment>
<evidence type="ECO:0000256" key="2">
    <source>
        <dbReference type="ARBA" id="ARBA00005752"/>
    </source>
</evidence>
<dbReference type="Gene3D" id="3.60.20.10">
    <property type="entry name" value="Glutamine Phosphoribosylpyrophosphate, subunit 1, domain 1"/>
    <property type="match status" value="1"/>
</dbReference>
<dbReference type="Gene3D" id="3.40.50.620">
    <property type="entry name" value="HUPs"/>
    <property type="match status" value="1"/>
</dbReference>
<dbReference type="InterPro" id="IPR006426">
    <property type="entry name" value="Asn_synth_AEB"/>
</dbReference>